<accession>A0AAW1HJU0</accession>
<name>A0AAW1HJU0_SAPOF</name>
<proteinExistence type="predicted"/>
<keyword evidence="3" id="KW-1185">Reference proteome</keyword>
<organism evidence="2 3">
    <name type="scientific">Saponaria officinalis</name>
    <name type="common">Common soapwort</name>
    <name type="synonym">Lychnis saponaria</name>
    <dbReference type="NCBI Taxonomy" id="3572"/>
    <lineage>
        <taxon>Eukaryota</taxon>
        <taxon>Viridiplantae</taxon>
        <taxon>Streptophyta</taxon>
        <taxon>Embryophyta</taxon>
        <taxon>Tracheophyta</taxon>
        <taxon>Spermatophyta</taxon>
        <taxon>Magnoliopsida</taxon>
        <taxon>eudicotyledons</taxon>
        <taxon>Gunneridae</taxon>
        <taxon>Pentapetalae</taxon>
        <taxon>Caryophyllales</taxon>
        <taxon>Caryophyllaceae</taxon>
        <taxon>Caryophylleae</taxon>
        <taxon>Saponaria</taxon>
    </lineage>
</organism>
<feature type="compositionally biased region" description="Polar residues" evidence="1">
    <location>
        <begin position="144"/>
        <end position="159"/>
    </location>
</feature>
<gene>
    <name evidence="2" type="ORF">RND81_11G115000</name>
</gene>
<dbReference type="AlphaFoldDB" id="A0AAW1HJU0"/>
<feature type="region of interest" description="Disordered" evidence="1">
    <location>
        <begin position="136"/>
        <end position="159"/>
    </location>
</feature>
<sequence length="159" mass="17533">MHVLIITGFVLGGTDLGIYNRPSVFKRLSKEPSVGQKLEASPHSHEMGAVLKRLGTPTKSALACLGVIRNEEHPLTMANQIEEEEVRDDDNLRSSVPSCMKRLQVVDIVKGNPLRVKKRARVLTKQPISYVLEDNIKEKEDFSSTHSPAKSINSGTSST</sequence>
<protein>
    <submittedName>
        <fullName evidence="2">Uncharacterized protein</fullName>
    </submittedName>
</protein>
<reference evidence="2" key="1">
    <citation type="submission" date="2024-03" db="EMBL/GenBank/DDBJ databases">
        <title>WGS assembly of Saponaria officinalis var. Norfolk2.</title>
        <authorList>
            <person name="Jenkins J."/>
            <person name="Shu S."/>
            <person name="Grimwood J."/>
            <person name="Barry K."/>
            <person name="Goodstein D."/>
            <person name="Schmutz J."/>
            <person name="Leebens-Mack J."/>
            <person name="Osbourn A."/>
        </authorList>
    </citation>
    <scope>NUCLEOTIDE SEQUENCE [LARGE SCALE GENOMIC DNA]</scope>
    <source>
        <strain evidence="2">JIC</strain>
    </source>
</reference>
<evidence type="ECO:0000313" key="2">
    <source>
        <dbReference type="EMBL" id="KAK9676997.1"/>
    </source>
</evidence>
<evidence type="ECO:0000256" key="1">
    <source>
        <dbReference type="SAM" id="MobiDB-lite"/>
    </source>
</evidence>
<dbReference type="EMBL" id="JBDFQZ010000011">
    <property type="protein sequence ID" value="KAK9676997.1"/>
    <property type="molecule type" value="Genomic_DNA"/>
</dbReference>
<dbReference type="Proteomes" id="UP001443914">
    <property type="component" value="Unassembled WGS sequence"/>
</dbReference>
<evidence type="ECO:0000313" key="3">
    <source>
        <dbReference type="Proteomes" id="UP001443914"/>
    </source>
</evidence>
<comment type="caution">
    <text evidence="2">The sequence shown here is derived from an EMBL/GenBank/DDBJ whole genome shotgun (WGS) entry which is preliminary data.</text>
</comment>